<gene>
    <name evidence="2" type="ORF">Arub01_15540</name>
</gene>
<reference evidence="2" key="1">
    <citation type="submission" date="2023-02" db="EMBL/GenBank/DDBJ databases">
        <title>Actinomadura rubrobrunea NBRC 14622.</title>
        <authorList>
            <person name="Ichikawa N."/>
            <person name="Sato H."/>
            <person name="Tonouchi N."/>
        </authorList>
    </citation>
    <scope>NUCLEOTIDE SEQUENCE</scope>
    <source>
        <strain evidence="2">NBRC 14622</strain>
    </source>
</reference>
<dbReference type="EMBL" id="BSRZ01000002">
    <property type="protein sequence ID" value="GLW63310.1"/>
    <property type="molecule type" value="Genomic_DNA"/>
</dbReference>
<evidence type="ECO:0000256" key="1">
    <source>
        <dbReference type="SAM" id="MobiDB-lite"/>
    </source>
</evidence>
<dbReference type="Gene3D" id="2.60.40.10">
    <property type="entry name" value="Immunoglobulins"/>
    <property type="match status" value="1"/>
</dbReference>
<proteinExistence type="predicted"/>
<keyword evidence="3" id="KW-1185">Reference proteome</keyword>
<dbReference type="Proteomes" id="UP001165124">
    <property type="component" value="Unassembled WGS sequence"/>
</dbReference>
<name>A0A9W6PRS6_9ACTN</name>
<dbReference type="NCBIfam" id="NF033679">
    <property type="entry name" value="DNRLRE_dom"/>
    <property type="match status" value="1"/>
</dbReference>
<evidence type="ECO:0000313" key="3">
    <source>
        <dbReference type="Proteomes" id="UP001165124"/>
    </source>
</evidence>
<sequence length="418" mass="44837">MVGAALASLLAVTVAGTPGAKAEQEPPRVLEQIVAVKRTDWATVSKRFPNTPSWNPTGDAPVGRSVRARTTYRSFFRMDLRPLAGATVQAAMLEHPVVSAVSCDTPAPEVWATGDIDAATTWKRQPAWLKNAGPTSGTCSGHWLEADLAEIVRDAVAAGQTQLTLGIRAADESDPRSYKTLSNTPIISVTYNKAPDKPTALSMLSHFKPCGPDRMWVSQTAPQLNATITDPDRNETGGGDLVTGRFEWWRPGGERIGGAESWTGSSGANFSVTVPEGQLKDGETYAWRVQGYDYVTTGPWSDWCEFTVDATRPDRGPTVTSDDYPPTGEHGGIGIPGTFTFTANGVDDIVEFHYGDSPDVLRPVPADRPGGSATVTYTPVRAGWQSLYVRGVDRAGNPSPIVQYEFTVAWPAAAGTRK</sequence>
<dbReference type="AlphaFoldDB" id="A0A9W6PRS6"/>
<dbReference type="InterPro" id="IPR013783">
    <property type="entry name" value="Ig-like_fold"/>
</dbReference>
<protein>
    <recommendedName>
        <fullName evidence="4">DNRLRE domain-containing protein</fullName>
    </recommendedName>
</protein>
<accession>A0A9W6PRS6</accession>
<evidence type="ECO:0008006" key="4">
    <source>
        <dbReference type="Google" id="ProtNLM"/>
    </source>
</evidence>
<organism evidence="2 3">
    <name type="scientific">Actinomadura rubrobrunea</name>
    <dbReference type="NCBI Taxonomy" id="115335"/>
    <lineage>
        <taxon>Bacteria</taxon>
        <taxon>Bacillati</taxon>
        <taxon>Actinomycetota</taxon>
        <taxon>Actinomycetes</taxon>
        <taxon>Streptosporangiales</taxon>
        <taxon>Thermomonosporaceae</taxon>
        <taxon>Actinomadura</taxon>
    </lineage>
</organism>
<evidence type="ECO:0000313" key="2">
    <source>
        <dbReference type="EMBL" id="GLW63310.1"/>
    </source>
</evidence>
<feature type="region of interest" description="Disordered" evidence="1">
    <location>
        <begin position="314"/>
        <end position="333"/>
    </location>
</feature>
<dbReference type="GO" id="GO:0005975">
    <property type="term" value="P:carbohydrate metabolic process"/>
    <property type="evidence" value="ECO:0007669"/>
    <property type="project" value="UniProtKB-ARBA"/>
</dbReference>
<comment type="caution">
    <text evidence="2">The sequence shown here is derived from an EMBL/GenBank/DDBJ whole genome shotgun (WGS) entry which is preliminary data.</text>
</comment>